<dbReference type="InterPro" id="IPR043502">
    <property type="entry name" value="DNA/RNA_pol_sf"/>
</dbReference>
<dbReference type="EMBL" id="AM999771">
    <property type="protein sequence ID" value="CAQ53729.1"/>
    <property type="molecule type" value="Genomic_RNA"/>
</dbReference>
<dbReference type="InterPro" id="IPR001205">
    <property type="entry name" value="RNA-dir_pol_C"/>
</dbReference>
<dbReference type="RefSeq" id="YP_009508236.1">
    <property type="nucleotide sequence ID" value="NC_038916.1"/>
</dbReference>
<accession>B7ZGY8</accession>
<dbReference type="Pfam" id="PF00680">
    <property type="entry name" value="RdRP_1"/>
    <property type="match status" value="1"/>
</dbReference>
<keyword evidence="7" id="KW-1185">Reference proteome</keyword>
<protein>
    <submittedName>
        <fullName evidence="6">RNA-dependent RNA polymerase</fullName>
    </submittedName>
</protein>
<dbReference type="OrthoDB" id="5550at10239"/>
<evidence type="ECO:0000256" key="3">
    <source>
        <dbReference type="ARBA" id="ARBA00022695"/>
    </source>
</evidence>
<dbReference type="Proteomes" id="UP000242143">
    <property type="component" value="Genome"/>
</dbReference>
<evidence type="ECO:0000256" key="1">
    <source>
        <dbReference type="ARBA" id="ARBA00022484"/>
    </source>
</evidence>
<name>B7ZGY8_9VIRU</name>
<evidence type="ECO:0000256" key="2">
    <source>
        <dbReference type="ARBA" id="ARBA00022679"/>
    </source>
</evidence>
<dbReference type="SUPFAM" id="SSF56672">
    <property type="entry name" value="DNA/RNA polymerases"/>
    <property type="match status" value="1"/>
</dbReference>
<reference evidence="6 7" key="1">
    <citation type="journal article" date="2008" name="Can. J. Plant Pathol.">
        <title>Identification and molecular characterization of a new dsRNA virus infecting Chondrostereum purpureum.</title>
        <authorList>
            <person name="Shamoun S.F."/>
            <person name="Varga A.M."/>
            <person name="Valverde R.A."/>
            <person name="Ramsfield T."/>
            <person name="Sumampong G."/>
            <person name="Elliott M."/>
            <person name="Masri S."/>
            <person name="James D."/>
        </authorList>
    </citation>
    <scope>NUCLEOTIDE SEQUENCE [LARGE SCALE GENOMIC DNA]</scope>
</reference>
<evidence type="ECO:0000313" key="7">
    <source>
        <dbReference type="Proteomes" id="UP000242143"/>
    </source>
</evidence>
<evidence type="ECO:0000259" key="5">
    <source>
        <dbReference type="Pfam" id="PF00680"/>
    </source>
</evidence>
<keyword evidence="2" id="KW-0808">Transferase</keyword>
<dbReference type="GO" id="GO:0003968">
    <property type="term" value="F:RNA-directed RNA polymerase activity"/>
    <property type="evidence" value="ECO:0007669"/>
    <property type="project" value="UniProtKB-KW"/>
</dbReference>
<keyword evidence="1 6" id="KW-0696">RNA-directed RNA polymerase</keyword>
<sequence>MRFTEYILSGFKVLDSSMDRSRNYQFIGFDKPESQPPADATMHHAVQAPVKHAMRKILLHNEFVHITTKFKRSTIDDSSITEAFFKGDLPYHKVPKDGSYQRALAATMQVFAPQVPIKPVHYCDLRYYPWKLRPSAELPFTDDPALFKRVQHAAERKQIPDKRMSFGNLYNHIFEYLRPIIHYIKNGPFHLPFKTSWPQDDYLTPMRSHARSAIQPISDPNKVRFVYGYPKVGIFPQAMFFWPLFVYYHITGQSPLLWGYETMTGGWYRLNHELRSTPGISGSILELDWQGFDIHALFEVFDDIKNLSWSFFDCSHGYQPTKDYQGTSCDPDRLKNLWEWIWFSIKYTPIRLPDGRLFRRSWRGVPSGLFITQWLDSVYNCIMIFTILDAMGFEITSDLIIKVLGDDSLTRLRLLIPYDQHEAFTIRFKHLAQYYFDAVLSDKKSRIHNTLNGVKCLGYRNNNGLPVRDRESLLTALLYPKARRPTFEQLKARCIGIAYASAGNDPTTLEVCKDVYDYLDAKGIKADPAGLADLFDPNLGLDIDITFFPNILTIQRSLLILRDSREQAHRMWPTSHFLSPIPGLVDI</sequence>
<gene>
    <name evidence="6" type="primary">RdRp</name>
</gene>
<feature type="domain" description="RNA-directed RNA polymerase C-terminal" evidence="5">
    <location>
        <begin position="217"/>
        <end position="509"/>
    </location>
</feature>
<dbReference type="GO" id="GO:0003723">
    <property type="term" value="F:RNA binding"/>
    <property type="evidence" value="ECO:0007669"/>
    <property type="project" value="InterPro"/>
</dbReference>
<dbReference type="KEGG" id="vg:37619578"/>
<keyword evidence="4" id="KW-0693">Viral RNA replication</keyword>
<evidence type="ECO:0000313" key="6">
    <source>
        <dbReference type="EMBL" id="CAQ53729.1"/>
    </source>
</evidence>
<evidence type="ECO:0000256" key="4">
    <source>
        <dbReference type="ARBA" id="ARBA00022953"/>
    </source>
</evidence>
<dbReference type="GeneID" id="37619578"/>
<organism evidence="6 7">
    <name type="scientific">Chondrostereum purpureum cryptic virus 1</name>
    <dbReference type="NCBI Taxonomy" id="529380"/>
    <lineage>
        <taxon>Viruses</taxon>
        <taxon>Riboviria</taxon>
        <taxon>Orthornavirae</taxon>
        <taxon>Pisuviricota</taxon>
        <taxon>Duplopiviricetes</taxon>
        <taxon>Durnavirales</taxon>
        <taxon>Partitiviridae</taxon>
        <taxon>Alphapartitivirus</taxon>
        <taxon>Alphapartitivirus chondrosteri</taxon>
    </lineage>
</organism>
<proteinExistence type="predicted"/>
<keyword evidence="3" id="KW-0548">Nucleotidyltransferase</keyword>
<dbReference type="GO" id="GO:0006351">
    <property type="term" value="P:DNA-templated transcription"/>
    <property type="evidence" value="ECO:0007669"/>
    <property type="project" value="InterPro"/>
</dbReference>